<dbReference type="EMBL" id="CM042013">
    <property type="protein sequence ID" value="KAI3737325.1"/>
    <property type="molecule type" value="Genomic_DNA"/>
</dbReference>
<accession>A0ACB9CSS9</accession>
<protein>
    <submittedName>
        <fullName evidence="1">Uncharacterized protein</fullName>
    </submittedName>
</protein>
<sequence length="261" mass="30075">MEFQTIFKEDSPLPLSNHHLQPDPKTEDDFPIQDLHRLHKCSQMVPSFHHDYGTNVYGYDPFDPFSHGLASDYLRFKPFEPENSCEMMMNYVGRGSLTHMGKTLTDHVSGFDRFVNVDVPIHDFKPSNFLIPDEGPSVTNENGFMKSSGNSYKGKRKTNSSKGQWTKEEDRVLKHLVEKHGCRKWSYIAQMLKGRIGKQCRERWHNHLKPNIKVPEFALHHKLLEVDTIDSLLDEIPPVNCGGNGEKTRLDLMEIISQVNL</sequence>
<dbReference type="Proteomes" id="UP001055811">
    <property type="component" value="Linkage Group LG05"/>
</dbReference>
<evidence type="ECO:0000313" key="1">
    <source>
        <dbReference type="EMBL" id="KAI3737325.1"/>
    </source>
</evidence>
<keyword evidence="2" id="KW-1185">Reference proteome</keyword>
<evidence type="ECO:0000313" key="2">
    <source>
        <dbReference type="Proteomes" id="UP001055811"/>
    </source>
</evidence>
<gene>
    <name evidence="1" type="ORF">L2E82_27323</name>
</gene>
<name>A0ACB9CSS9_CICIN</name>
<reference evidence="1 2" key="2">
    <citation type="journal article" date="2022" name="Mol. Ecol. Resour.">
        <title>The genomes of chicory, endive, great burdock and yacon provide insights into Asteraceae paleo-polyploidization history and plant inulin production.</title>
        <authorList>
            <person name="Fan W."/>
            <person name="Wang S."/>
            <person name="Wang H."/>
            <person name="Wang A."/>
            <person name="Jiang F."/>
            <person name="Liu H."/>
            <person name="Zhao H."/>
            <person name="Xu D."/>
            <person name="Zhang Y."/>
        </authorList>
    </citation>
    <scope>NUCLEOTIDE SEQUENCE [LARGE SCALE GENOMIC DNA]</scope>
    <source>
        <strain evidence="2">cv. Punajuju</strain>
        <tissue evidence="1">Leaves</tissue>
    </source>
</reference>
<organism evidence="1 2">
    <name type="scientific">Cichorium intybus</name>
    <name type="common">Chicory</name>
    <dbReference type="NCBI Taxonomy" id="13427"/>
    <lineage>
        <taxon>Eukaryota</taxon>
        <taxon>Viridiplantae</taxon>
        <taxon>Streptophyta</taxon>
        <taxon>Embryophyta</taxon>
        <taxon>Tracheophyta</taxon>
        <taxon>Spermatophyta</taxon>
        <taxon>Magnoliopsida</taxon>
        <taxon>eudicotyledons</taxon>
        <taxon>Gunneridae</taxon>
        <taxon>Pentapetalae</taxon>
        <taxon>asterids</taxon>
        <taxon>campanulids</taxon>
        <taxon>Asterales</taxon>
        <taxon>Asteraceae</taxon>
        <taxon>Cichorioideae</taxon>
        <taxon>Cichorieae</taxon>
        <taxon>Cichoriinae</taxon>
        <taxon>Cichorium</taxon>
    </lineage>
</organism>
<reference evidence="2" key="1">
    <citation type="journal article" date="2022" name="Mol. Ecol. Resour.">
        <title>The genomes of chicory, endive, great burdock and yacon provide insights into Asteraceae palaeo-polyploidization history and plant inulin production.</title>
        <authorList>
            <person name="Fan W."/>
            <person name="Wang S."/>
            <person name="Wang H."/>
            <person name="Wang A."/>
            <person name="Jiang F."/>
            <person name="Liu H."/>
            <person name="Zhao H."/>
            <person name="Xu D."/>
            <person name="Zhang Y."/>
        </authorList>
    </citation>
    <scope>NUCLEOTIDE SEQUENCE [LARGE SCALE GENOMIC DNA]</scope>
    <source>
        <strain evidence="2">cv. Punajuju</strain>
    </source>
</reference>
<comment type="caution">
    <text evidence="1">The sequence shown here is derived from an EMBL/GenBank/DDBJ whole genome shotgun (WGS) entry which is preliminary data.</text>
</comment>
<proteinExistence type="predicted"/>